<reference evidence="2" key="1">
    <citation type="submission" date="2013-08" db="EMBL/GenBank/DDBJ databases">
        <authorList>
            <person name="Mendez C."/>
            <person name="Richter M."/>
            <person name="Ferrer M."/>
            <person name="Sanchez J."/>
        </authorList>
    </citation>
    <scope>NUCLEOTIDE SEQUENCE</scope>
</reference>
<dbReference type="PANTHER" id="PTHR35864:SF1">
    <property type="entry name" value="ZINC METALLOPROTEASE YWHC-RELATED"/>
    <property type="match status" value="1"/>
</dbReference>
<feature type="non-terminal residue" evidence="2">
    <location>
        <position position="1"/>
    </location>
</feature>
<gene>
    <name evidence="2" type="ORF">B2A_09478</name>
</gene>
<dbReference type="EC" id="3.4.24.-" evidence="2"/>
<dbReference type="EMBL" id="AUZZ01006844">
    <property type="protein sequence ID" value="EQD44765.1"/>
    <property type="molecule type" value="Genomic_DNA"/>
</dbReference>
<keyword evidence="1" id="KW-0812">Transmembrane</keyword>
<dbReference type="AlphaFoldDB" id="T1ARU5"/>
<sequence length="172" mass="18930">FILHELMHKFVAQHYGAIAGFRTSTTGLLVTLATGAFGFLLGIPGATMIYTNYFSKRQNGIVSLAGPMTNFIVFGVFLAIGIIFGNSLGGYLQLAVSFTLFISIFLAFFNMLPIYPLDGSKVLAWNKEIYMATMGVIFALMVLFTGISIIEIAYFVIIALFFSMFFRAGSMF</sequence>
<keyword evidence="1" id="KW-1133">Transmembrane helix</keyword>
<evidence type="ECO:0000313" key="2">
    <source>
        <dbReference type="EMBL" id="EQD44765.1"/>
    </source>
</evidence>
<feature type="transmembrane region" description="Helical" evidence="1">
    <location>
        <begin position="28"/>
        <end position="50"/>
    </location>
</feature>
<accession>T1ARU5</accession>
<reference evidence="2" key="2">
    <citation type="journal article" date="2014" name="ISME J.">
        <title>Microbial stratification in low pH oxic and suboxic macroscopic growths along an acid mine drainage.</title>
        <authorList>
            <person name="Mendez-Garcia C."/>
            <person name="Mesa V."/>
            <person name="Sprenger R.R."/>
            <person name="Richter M."/>
            <person name="Diez M.S."/>
            <person name="Solano J."/>
            <person name="Bargiela R."/>
            <person name="Golyshina O.V."/>
            <person name="Manteca A."/>
            <person name="Ramos J.L."/>
            <person name="Gallego J.R."/>
            <person name="Llorente I."/>
            <person name="Martins Dos Santos V.A."/>
            <person name="Jensen O.N."/>
            <person name="Pelaez A.I."/>
            <person name="Sanchez J."/>
            <person name="Ferrer M."/>
        </authorList>
    </citation>
    <scope>NUCLEOTIDE SEQUENCE</scope>
</reference>
<protein>
    <submittedName>
        <fullName evidence="2">Peptidase M50</fullName>
        <ecNumber evidence="2">3.4.24.-</ecNumber>
    </submittedName>
</protein>
<proteinExistence type="predicted"/>
<name>T1ARU5_9ZZZZ</name>
<dbReference type="InterPro" id="IPR052348">
    <property type="entry name" value="Metallopeptidase_M50B"/>
</dbReference>
<dbReference type="GO" id="GO:0016787">
    <property type="term" value="F:hydrolase activity"/>
    <property type="evidence" value="ECO:0007669"/>
    <property type="project" value="UniProtKB-KW"/>
</dbReference>
<keyword evidence="1" id="KW-0472">Membrane</keyword>
<comment type="caution">
    <text evidence="2">The sequence shown here is derived from an EMBL/GenBank/DDBJ whole genome shotgun (WGS) entry which is preliminary data.</text>
</comment>
<evidence type="ECO:0000256" key="1">
    <source>
        <dbReference type="SAM" id="Phobius"/>
    </source>
</evidence>
<organism evidence="2">
    <name type="scientific">mine drainage metagenome</name>
    <dbReference type="NCBI Taxonomy" id="410659"/>
    <lineage>
        <taxon>unclassified sequences</taxon>
        <taxon>metagenomes</taxon>
        <taxon>ecological metagenomes</taxon>
    </lineage>
</organism>
<keyword evidence="2" id="KW-0378">Hydrolase</keyword>
<feature type="transmembrane region" description="Helical" evidence="1">
    <location>
        <begin position="62"/>
        <end position="85"/>
    </location>
</feature>
<feature type="transmembrane region" description="Helical" evidence="1">
    <location>
        <begin position="91"/>
        <end position="117"/>
    </location>
</feature>
<dbReference type="PANTHER" id="PTHR35864">
    <property type="entry name" value="ZINC METALLOPROTEASE MJ0611-RELATED"/>
    <property type="match status" value="1"/>
</dbReference>